<keyword evidence="1" id="KW-0472">Membrane</keyword>
<dbReference type="EMBL" id="CAJOBA010053640">
    <property type="protein sequence ID" value="CAF4266894.1"/>
    <property type="molecule type" value="Genomic_DNA"/>
</dbReference>
<comment type="caution">
    <text evidence="2">The sequence shown here is derived from an EMBL/GenBank/DDBJ whole genome shotgun (WGS) entry which is preliminary data.</text>
</comment>
<reference evidence="2" key="1">
    <citation type="submission" date="2021-02" db="EMBL/GenBank/DDBJ databases">
        <authorList>
            <person name="Nowell W R."/>
        </authorList>
    </citation>
    <scope>NUCLEOTIDE SEQUENCE</scope>
</reference>
<evidence type="ECO:0000313" key="4">
    <source>
        <dbReference type="EMBL" id="CAF4111932.1"/>
    </source>
</evidence>
<dbReference type="EMBL" id="CAJNOK010031718">
    <property type="protein sequence ID" value="CAF1475465.1"/>
    <property type="molecule type" value="Genomic_DNA"/>
</dbReference>
<evidence type="ECO:0000313" key="2">
    <source>
        <dbReference type="EMBL" id="CAF1296528.1"/>
    </source>
</evidence>
<organism evidence="2 6">
    <name type="scientific">Didymodactylos carnosus</name>
    <dbReference type="NCBI Taxonomy" id="1234261"/>
    <lineage>
        <taxon>Eukaryota</taxon>
        <taxon>Metazoa</taxon>
        <taxon>Spiralia</taxon>
        <taxon>Gnathifera</taxon>
        <taxon>Rotifera</taxon>
        <taxon>Eurotatoria</taxon>
        <taxon>Bdelloidea</taxon>
        <taxon>Philodinida</taxon>
        <taxon>Philodinidae</taxon>
        <taxon>Didymodactylos</taxon>
    </lineage>
</organism>
<dbReference type="EMBL" id="CAJOBC010035256">
    <property type="protein sequence ID" value="CAF4111932.1"/>
    <property type="molecule type" value="Genomic_DNA"/>
</dbReference>
<dbReference type="EMBL" id="CAJNOQ010012285">
    <property type="protein sequence ID" value="CAF1296528.1"/>
    <property type="molecule type" value="Genomic_DNA"/>
</dbReference>
<dbReference type="Proteomes" id="UP000663829">
    <property type="component" value="Unassembled WGS sequence"/>
</dbReference>
<evidence type="ECO:0000313" key="3">
    <source>
        <dbReference type="EMBL" id="CAF1475465.1"/>
    </source>
</evidence>
<dbReference type="Proteomes" id="UP000681722">
    <property type="component" value="Unassembled WGS sequence"/>
</dbReference>
<evidence type="ECO:0000313" key="6">
    <source>
        <dbReference type="Proteomes" id="UP000663829"/>
    </source>
</evidence>
<sequence length="149" mass="17123">VLNNAMIFKLIFIAFLFSVIYPFELDILYELPHLPALFTFELIENLFENQITYCFPIIFAYKWSILKSKKDQLSARFTELVTKNYVYLEQKQGILTTSSETLDAETIFNKIRAAAAKIFGSETADRIDADKSLIQQWMDSLMGVALNTG</sequence>
<gene>
    <name evidence="2" type="ORF">GPM918_LOCUS28302</name>
    <name evidence="3" type="ORF">OVA965_LOCUS35833</name>
    <name evidence="4" type="ORF">SRO942_LOCUS28792</name>
    <name evidence="5" type="ORF">TMI583_LOCUS36825</name>
</gene>
<evidence type="ECO:0000256" key="1">
    <source>
        <dbReference type="SAM" id="Phobius"/>
    </source>
</evidence>
<name>A0A815DCF8_9BILA</name>
<evidence type="ECO:0000313" key="5">
    <source>
        <dbReference type="EMBL" id="CAF4266894.1"/>
    </source>
</evidence>
<dbReference type="Proteomes" id="UP000677228">
    <property type="component" value="Unassembled WGS sequence"/>
</dbReference>
<accession>A0A815DCF8</accession>
<dbReference type="OrthoDB" id="329835at2759"/>
<dbReference type="Proteomes" id="UP000682733">
    <property type="component" value="Unassembled WGS sequence"/>
</dbReference>
<protein>
    <submittedName>
        <fullName evidence="2">Uncharacterized protein</fullName>
    </submittedName>
</protein>
<keyword evidence="1" id="KW-0812">Transmembrane</keyword>
<proteinExistence type="predicted"/>
<keyword evidence="1" id="KW-1133">Transmembrane helix</keyword>
<keyword evidence="6" id="KW-1185">Reference proteome</keyword>
<feature type="non-terminal residue" evidence="2">
    <location>
        <position position="1"/>
    </location>
</feature>
<feature type="transmembrane region" description="Helical" evidence="1">
    <location>
        <begin position="6"/>
        <end position="23"/>
    </location>
</feature>
<dbReference type="AlphaFoldDB" id="A0A815DCF8"/>